<name>A0A2S7XVR5_BEABA</name>
<dbReference type="OrthoDB" id="3692147at2759"/>
<evidence type="ECO:0000313" key="4">
    <source>
        <dbReference type="Proteomes" id="UP000237441"/>
    </source>
</evidence>
<sequence length="587" mass="67107">MPSGDAKTEPWSPSHEDMERSLGDVVLHRPPGSPPPPYSPEDTPRASLSNPAWTRLHSAPRENFKNSPLLRLQDSLLTKIMSFTDVDSLLRLRHTSRTFMRLFSSSEQFADLRFANCTGGAQARTNVWRTPNCKYPEQREPTLRSSCEYRRGYNEQTIVNNMAQLWCSRCRRLHSAMHFSSHERQNKRDRDRSCIGWAEHVKLCSDVFLDWDLVLALASSTGDECNSLVCNRHDDNGWNCSRTKCTFENGVRVLVWTREDGRYELEFTSSSHIPFNRGPSGEKPGWYGVFNAIHEVTNPKDPYCFLASRRFEGCDPMRMFDPSLCSCLDWNLLPSETDTSTQNCFKWHLGGDVCRRWRCKADFGEYAGSEFTECDPETDRCHGARHGFDADLGPGRLISIDFVNCPDDGNMLVLVQRTHLIVEGPTDPNWVQLICPQSILQTRDTDMLGKTWCYSKNCAVSKRPGCITRRSLLDLEWRLSHPNWGADYYDDDDEEEEDEEDEDEDEDEDEENMGDYDGDGSNEAIDSVEEEGSEARNGFDGAIDDDRVFVTAGEDDTDEERAKTAPVLKSDPNLFSDQLLEYHHLIF</sequence>
<feature type="domain" description="F-box" evidence="2">
    <location>
        <begin position="66"/>
        <end position="112"/>
    </location>
</feature>
<dbReference type="InterPro" id="IPR001810">
    <property type="entry name" value="F-box_dom"/>
</dbReference>
<accession>A0A2S7XVR5</accession>
<reference evidence="3 4" key="1">
    <citation type="submission" date="2016-07" db="EMBL/GenBank/DDBJ databases">
        <title>Comparative genomics of the entomopathogenic fungus Beauveria bassiana.</title>
        <authorList>
            <person name="Valero Jimenez C.A."/>
            <person name="Zwaan B.J."/>
            <person name="Van Kan J.A."/>
            <person name="Takken W."/>
            <person name="Debets A.J."/>
            <person name="Schoustra S.E."/>
            <person name="Koenraadt C.J."/>
        </authorList>
    </citation>
    <scope>NUCLEOTIDE SEQUENCE [LARGE SCALE GENOMIC DNA]</scope>
    <source>
        <strain evidence="3 4">ARSEF 8028</strain>
    </source>
</reference>
<evidence type="ECO:0000256" key="1">
    <source>
        <dbReference type="SAM" id="MobiDB-lite"/>
    </source>
</evidence>
<dbReference type="SUPFAM" id="SSF81383">
    <property type="entry name" value="F-box domain"/>
    <property type="match status" value="1"/>
</dbReference>
<feature type="compositionally biased region" description="Acidic residues" evidence="1">
    <location>
        <begin position="488"/>
        <end position="532"/>
    </location>
</feature>
<protein>
    <recommendedName>
        <fullName evidence="2">F-box domain-containing protein</fullName>
    </recommendedName>
</protein>
<feature type="region of interest" description="Disordered" evidence="1">
    <location>
        <begin position="484"/>
        <end position="565"/>
    </location>
</feature>
<dbReference type="PROSITE" id="PS50181">
    <property type="entry name" value="FBOX"/>
    <property type="match status" value="1"/>
</dbReference>
<dbReference type="Pfam" id="PF00646">
    <property type="entry name" value="F-box"/>
    <property type="match status" value="1"/>
</dbReference>
<dbReference type="Proteomes" id="UP000237441">
    <property type="component" value="Unassembled WGS sequence"/>
</dbReference>
<dbReference type="InterPro" id="IPR036047">
    <property type="entry name" value="F-box-like_dom_sf"/>
</dbReference>
<proteinExistence type="predicted"/>
<organism evidence="3 4">
    <name type="scientific">Beauveria bassiana</name>
    <name type="common">White muscardine disease fungus</name>
    <name type="synonym">Tritirachium shiotae</name>
    <dbReference type="NCBI Taxonomy" id="176275"/>
    <lineage>
        <taxon>Eukaryota</taxon>
        <taxon>Fungi</taxon>
        <taxon>Dikarya</taxon>
        <taxon>Ascomycota</taxon>
        <taxon>Pezizomycotina</taxon>
        <taxon>Sordariomycetes</taxon>
        <taxon>Hypocreomycetidae</taxon>
        <taxon>Hypocreales</taxon>
        <taxon>Cordycipitaceae</taxon>
        <taxon>Beauveria</taxon>
    </lineage>
</organism>
<dbReference type="AlphaFoldDB" id="A0A2S7XVR5"/>
<evidence type="ECO:0000259" key="2">
    <source>
        <dbReference type="PROSITE" id="PS50181"/>
    </source>
</evidence>
<comment type="caution">
    <text evidence="3">The sequence shown here is derived from an EMBL/GenBank/DDBJ whole genome shotgun (WGS) entry which is preliminary data.</text>
</comment>
<evidence type="ECO:0000313" key="3">
    <source>
        <dbReference type="EMBL" id="PQK08018.1"/>
    </source>
</evidence>
<gene>
    <name evidence="3" type="ORF">BB8028_0001g00990</name>
</gene>
<dbReference type="EMBL" id="JRHA01000001">
    <property type="protein sequence ID" value="PQK08018.1"/>
    <property type="molecule type" value="Genomic_DNA"/>
</dbReference>
<feature type="region of interest" description="Disordered" evidence="1">
    <location>
        <begin position="1"/>
        <end position="49"/>
    </location>
</feature>